<dbReference type="EMBL" id="HBGQ01024336">
    <property type="protein sequence ID" value="CAD9401431.1"/>
    <property type="molecule type" value="Transcribed_RNA"/>
</dbReference>
<evidence type="ECO:0000313" key="2">
    <source>
        <dbReference type="EMBL" id="CAD9401431.1"/>
    </source>
</evidence>
<evidence type="ECO:0000256" key="1">
    <source>
        <dbReference type="SAM" id="SignalP"/>
    </source>
</evidence>
<protein>
    <submittedName>
        <fullName evidence="2">Uncharacterized protein</fullName>
    </submittedName>
</protein>
<keyword evidence="1" id="KW-0732">Signal</keyword>
<accession>A0A7S2BP35</accession>
<gene>
    <name evidence="2" type="ORF">AAND1436_LOCUS12026</name>
</gene>
<reference evidence="2" key="1">
    <citation type="submission" date="2021-01" db="EMBL/GenBank/DDBJ databases">
        <authorList>
            <person name="Corre E."/>
            <person name="Pelletier E."/>
            <person name="Niang G."/>
            <person name="Scheremetjew M."/>
            <person name="Finn R."/>
            <person name="Kale V."/>
            <person name="Holt S."/>
            <person name="Cochrane G."/>
            <person name="Meng A."/>
            <person name="Brown T."/>
            <person name="Cohen L."/>
        </authorList>
    </citation>
    <scope>NUCLEOTIDE SEQUENCE</scope>
    <source>
        <strain evidence="2">CCMP2222</strain>
    </source>
</reference>
<dbReference type="AlphaFoldDB" id="A0A7S2BP35"/>
<name>A0A7S2BP35_9DINO</name>
<organism evidence="2">
    <name type="scientific">Alexandrium andersonii</name>
    <dbReference type="NCBI Taxonomy" id="327968"/>
    <lineage>
        <taxon>Eukaryota</taxon>
        <taxon>Sar</taxon>
        <taxon>Alveolata</taxon>
        <taxon>Dinophyceae</taxon>
        <taxon>Gonyaulacales</taxon>
        <taxon>Pyrocystaceae</taxon>
        <taxon>Alexandrium</taxon>
    </lineage>
</organism>
<sequence>MRCAVAVALILGAARLVAAVRRPRAAEALRHHNEALAVSLPAEPSSNSTLLVARPQRPDPGGTACQCICGDRIVWHRELFEGDVKESKERECEHDICPYVSIPGLQVTSECTYVEDIRELTAGTVCFCQCGDKAAWVNRGFYGNVTGEKERECIEDVCPRVNPLPGLIHRAECRFNPELFRLHRKLPPLSPVDTAAKGAARKGCGAVLLLLTRLLLAVASGAEL</sequence>
<feature type="chain" id="PRO_5030690103" evidence="1">
    <location>
        <begin position="20"/>
        <end position="224"/>
    </location>
</feature>
<proteinExistence type="predicted"/>
<feature type="signal peptide" evidence="1">
    <location>
        <begin position="1"/>
        <end position="19"/>
    </location>
</feature>